<evidence type="ECO:0000256" key="1">
    <source>
        <dbReference type="SAM" id="SignalP"/>
    </source>
</evidence>
<dbReference type="AlphaFoldDB" id="A0A6B8M843"/>
<evidence type="ECO:0000313" key="3">
    <source>
        <dbReference type="EMBL" id="QGM96910.1"/>
    </source>
</evidence>
<proteinExistence type="predicted"/>
<keyword evidence="4" id="KW-1185">Reference proteome</keyword>
<keyword evidence="1" id="KW-0732">Signal</keyword>
<dbReference type="Proteomes" id="UP000422569">
    <property type="component" value="Chromosome"/>
</dbReference>
<gene>
    <name evidence="3" type="ORF">F7D14_05090</name>
</gene>
<dbReference type="RefSeq" id="WP_016922160.1">
    <property type="nucleotide sequence ID" value="NZ_CP044331.1"/>
</dbReference>
<dbReference type="KEGG" id="mpar:F7D14_05090"/>
<organism evidence="3 4">
    <name type="scientific">Methylocystis parvus</name>
    <dbReference type="NCBI Taxonomy" id="134"/>
    <lineage>
        <taxon>Bacteria</taxon>
        <taxon>Pseudomonadati</taxon>
        <taxon>Pseudomonadota</taxon>
        <taxon>Alphaproteobacteria</taxon>
        <taxon>Hyphomicrobiales</taxon>
        <taxon>Methylocystaceae</taxon>
        <taxon>Methylocystis</taxon>
    </lineage>
</organism>
<accession>A0A6B8M843</accession>
<dbReference type="InterPro" id="IPR022376">
    <property type="entry name" value="PQQ_CXXCW"/>
</dbReference>
<dbReference type="EMBL" id="CP044331">
    <property type="protein sequence ID" value="QGM96910.1"/>
    <property type="molecule type" value="Genomic_DNA"/>
</dbReference>
<dbReference type="NCBIfam" id="TIGR03865">
    <property type="entry name" value="PQQ_CXXCW"/>
    <property type="match status" value="1"/>
</dbReference>
<evidence type="ECO:0000313" key="4">
    <source>
        <dbReference type="Proteomes" id="UP000422569"/>
    </source>
</evidence>
<name>A0A6B8M843_9HYPH</name>
<dbReference type="Pfam" id="PF00581">
    <property type="entry name" value="Rhodanese"/>
    <property type="match status" value="1"/>
</dbReference>
<dbReference type="InterPro" id="IPR001763">
    <property type="entry name" value="Rhodanese-like_dom"/>
</dbReference>
<feature type="chain" id="PRO_5025451251" evidence="1">
    <location>
        <begin position="21"/>
        <end position="185"/>
    </location>
</feature>
<feature type="domain" description="Rhodanese" evidence="2">
    <location>
        <begin position="113"/>
        <end position="178"/>
    </location>
</feature>
<feature type="signal peptide" evidence="1">
    <location>
        <begin position="1"/>
        <end position="20"/>
    </location>
</feature>
<dbReference type="Gene3D" id="3.40.250.10">
    <property type="entry name" value="Rhodanese-like domain"/>
    <property type="match status" value="1"/>
</dbReference>
<dbReference type="SUPFAM" id="SSF52821">
    <property type="entry name" value="Rhodanese/Cell cycle control phosphatase"/>
    <property type="match status" value="1"/>
</dbReference>
<evidence type="ECO:0000259" key="2">
    <source>
        <dbReference type="PROSITE" id="PS50206"/>
    </source>
</evidence>
<dbReference type="CDD" id="cd00158">
    <property type="entry name" value="RHOD"/>
    <property type="match status" value="1"/>
</dbReference>
<dbReference type="InterPro" id="IPR036873">
    <property type="entry name" value="Rhodanese-like_dom_sf"/>
</dbReference>
<dbReference type="PROSITE" id="PS50206">
    <property type="entry name" value="RHODANESE_3"/>
    <property type="match status" value="1"/>
</dbReference>
<protein>
    <submittedName>
        <fullName evidence="3">PQQ-dependent catabolism-associated CXXCW motif protein</fullName>
    </submittedName>
</protein>
<sequence length="185" mass="20514">MRRGALSLLAFVFAVSPAMGETKAARPQEPEGYRMEAFRAPVPATLKGATVIDTATAFEMWRAKSAAFIDALPHAPKPDGLPGNAVWREQPRFDIPGGLWLPDTGFGALSGATQRYFEKGLEKATAADRNKPVVFYCLRDCWMSWNAAKRALNLGYAKIYWYPEGTDGWVAAKHPLEEKKPEPRE</sequence>
<reference evidence="3 4" key="1">
    <citation type="submission" date="2019-09" db="EMBL/GenBank/DDBJ databases">
        <title>Isolation and complete genome sequencing of Methylocystis species.</title>
        <authorList>
            <person name="Rumah B.L."/>
            <person name="Stead C.E."/>
            <person name="Stevens B.C."/>
            <person name="Minton N.P."/>
            <person name="Grosse-Honebrink A."/>
            <person name="Zhang Y."/>
        </authorList>
    </citation>
    <scope>NUCLEOTIDE SEQUENCE [LARGE SCALE GENOMIC DNA]</scope>
    <source>
        <strain evidence="3 4">BRCS2</strain>
    </source>
</reference>